<name>A0A160T027_9CHLR</name>
<dbReference type="PANTHER" id="PTHR10357">
    <property type="entry name" value="ALPHA-AMYLASE FAMILY MEMBER"/>
    <property type="match status" value="1"/>
</dbReference>
<evidence type="ECO:0000313" key="3">
    <source>
        <dbReference type="Proteomes" id="UP000215027"/>
    </source>
</evidence>
<dbReference type="Pfam" id="PF22582">
    <property type="entry name" value="Amylosucrase_C-like"/>
    <property type="match status" value="1"/>
</dbReference>
<dbReference type="EMBL" id="LN890655">
    <property type="protein sequence ID" value="CUS02722.2"/>
    <property type="molecule type" value="Genomic_DNA"/>
</dbReference>
<feature type="domain" description="Glycosyl hydrolase family 13 catalytic" evidence="1">
    <location>
        <begin position="99"/>
        <end position="535"/>
    </location>
</feature>
<dbReference type="InterPro" id="IPR045857">
    <property type="entry name" value="O16G_dom_2"/>
</dbReference>
<accession>A0A160T027</accession>
<dbReference type="SMART" id="SM00642">
    <property type="entry name" value="Aamy"/>
    <property type="match status" value="1"/>
</dbReference>
<dbReference type="Gene3D" id="2.60.40.1180">
    <property type="entry name" value="Golgi alpha-mannosidase II"/>
    <property type="match status" value="1"/>
</dbReference>
<dbReference type="InterPro" id="IPR044077">
    <property type="entry name" value="Amylosucrase"/>
</dbReference>
<dbReference type="Gene3D" id="3.20.20.80">
    <property type="entry name" value="Glycosidases"/>
    <property type="match status" value="1"/>
</dbReference>
<dbReference type="EC" id="2.4.1.4" evidence="2"/>
<dbReference type="CDD" id="cd11324">
    <property type="entry name" value="AmyAc_Amylosucrase"/>
    <property type="match status" value="1"/>
</dbReference>
<reference evidence="2" key="1">
    <citation type="submission" date="2016-01" db="EMBL/GenBank/DDBJ databases">
        <authorList>
            <person name="Mcilroy J.S."/>
            <person name="Karst M S."/>
            <person name="Albertsen M."/>
        </authorList>
    </citation>
    <scope>NUCLEOTIDE SEQUENCE</scope>
    <source>
        <strain evidence="2">Cfx-K</strain>
    </source>
</reference>
<dbReference type="Pfam" id="PF00128">
    <property type="entry name" value="Alpha-amylase"/>
    <property type="match status" value="1"/>
</dbReference>
<dbReference type="InterPro" id="IPR055218">
    <property type="entry name" value="Amylosucrase_C"/>
</dbReference>
<organism evidence="2 3">
    <name type="scientific">Candidatus Promineifilum breve</name>
    <dbReference type="NCBI Taxonomy" id="1806508"/>
    <lineage>
        <taxon>Bacteria</taxon>
        <taxon>Bacillati</taxon>
        <taxon>Chloroflexota</taxon>
        <taxon>Ardenticatenia</taxon>
        <taxon>Candidatus Promineifilales</taxon>
        <taxon>Candidatus Promineifilaceae</taxon>
        <taxon>Candidatus Promineifilum</taxon>
    </lineage>
</organism>
<dbReference type="GO" id="GO:0005975">
    <property type="term" value="P:carbohydrate metabolic process"/>
    <property type="evidence" value="ECO:0007669"/>
    <property type="project" value="InterPro"/>
</dbReference>
<keyword evidence="3" id="KW-1185">Reference proteome</keyword>
<dbReference type="RefSeq" id="WP_095042299.1">
    <property type="nucleotide sequence ID" value="NZ_LN890655.1"/>
</dbReference>
<dbReference type="OrthoDB" id="9805159at2"/>
<keyword evidence="2" id="KW-0328">Glycosyltransferase</keyword>
<dbReference type="InterPro" id="IPR017853">
    <property type="entry name" value="GH"/>
</dbReference>
<dbReference type="Gene3D" id="3.90.400.10">
    <property type="entry name" value="Oligo-1,6-glucosidase, Domain 2"/>
    <property type="match status" value="1"/>
</dbReference>
<gene>
    <name evidence="2" type="primary">ams</name>
    <name evidence="2" type="ORF">CFX0092_A0844</name>
</gene>
<evidence type="ECO:0000313" key="2">
    <source>
        <dbReference type="EMBL" id="CUS02722.2"/>
    </source>
</evidence>
<dbReference type="KEGG" id="pbf:CFX0092_A0844"/>
<dbReference type="InterPro" id="IPR013780">
    <property type="entry name" value="Glyco_hydro_b"/>
</dbReference>
<sequence length="665" mass="75013">MEERDVAAESAALPEGVLADLTPLERDIFRARVELYWPDVLRPLRRLYGARPDFDAWCDRLLALVAHGYQTRPAELRLLDLRRQGQPDWFQQPDMLGYVAYADRFAGDLRGVADHIPYLKELGVTYLHLMPLLKPRTGPNDGGYAVADYRAVNPALGTMDDLAELARRLRADDISLCIDLVCNHTAKEHEWAQRAVAGDADYQAYYLMYPDRALPDQYEQTLPEVFPDFAPGNFTYYEAIDRWVWTTFNEYQWDLNYGNPAVLAELLDIILFLANQGVEVLRLDAVAFMWKRLGTDSQNQPEAHYILQAFRALSRIAAPGLILKAEAIVSPPKLIPYLGRGEATNKECELAYHNVLMVLLWSSLAERRVTLMTRALQNMPPIPGGAAWVTYVRCHDDIGWAITEEDAAEVGLSGPGHRAFLSEFYSGRFADTFARGATFQYNPRTNDRRISGSCASLAGLERALAEHDPRATDLAIRRILLIHNLIFAFGGIPLLYMGDELGLLNDPAYLDDPDRRDDNRWMHRPAMDWARAAARQDWWSVSGRIYHGLIAMLAARRRSAALHAQAGAFPVWTHNEAVFGLLRDSPRGRVLVLANFSERPQTVPGYRLHEMVFGGRLVDRLTGREIESAPGITLEGYEALWLTPLPEIDPVALAAMKTTTEERAK</sequence>
<proteinExistence type="predicted"/>
<dbReference type="SUPFAM" id="SSF51011">
    <property type="entry name" value="Glycosyl hydrolase domain"/>
    <property type="match status" value="1"/>
</dbReference>
<dbReference type="SUPFAM" id="SSF51445">
    <property type="entry name" value="(Trans)glycosidases"/>
    <property type="match status" value="1"/>
</dbReference>
<evidence type="ECO:0000259" key="1">
    <source>
        <dbReference type="SMART" id="SM00642"/>
    </source>
</evidence>
<keyword evidence="2" id="KW-0808">Transferase</keyword>
<dbReference type="AlphaFoldDB" id="A0A160T027"/>
<dbReference type="PANTHER" id="PTHR10357:SF213">
    <property type="entry name" value="ALPHA AMYLASE CATALYTIC REGION"/>
    <property type="match status" value="1"/>
</dbReference>
<dbReference type="GO" id="GO:0047669">
    <property type="term" value="F:amylosucrase activity"/>
    <property type="evidence" value="ECO:0007669"/>
    <property type="project" value="UniProtKB-EC"/>
</dbReference>
<dbReference type="Gene3D" id="1.10.1740.10">
    <property type="match status" value="1"/>
</dbReference>
<protein>
    <submittedName>
        <fullName evidence="2">Amylosucrase</fullName>
        <ecNumber evidence="2">2.4.1.4</ecNumber>
    </submittedName>
</protein>
<dbReference type="InterPro" id="IPR006047">
    <property type="entry name" value="GH13_cat_dom"/>
</dbReference>
<dbReference type="Proteomes" id="UP000215027">
    <property type="component" value="Chromosome I"/>
</dbReference>